<dbReference type="AlphaFoldDB" id="A0A8C7HW04"/>
<reference evidence="8" key="2">
    <citation type="submission" date="2025-09" db="UniProtKB">
        <authorList>
            <consortium name="Ensembl"/>
        </authorList>
    </citation>
    <scope>IDENTIFICATION</scope>
</reference>
<evidence type="ECO:0000259" key="7">
    <source>
        <dbReference type="PROSITE" id="PS50862"/>
    </source>
</evidence>
<proteinExistence type="predicted"/>
<dbReference type="Pfam" id="PF00152">
    <property type="entry name" value="tRNA-synt_2"/>
    <property type="match status" value="1"/>
</dbReference>
<gene>
    <name evidence="8" type="primary">NARS2</name>
    <name evidence="8" type="synonym">nars2</name>
</gene>
<dbReference type="InterPro" id="IPR045864">
    <property type="entry name" value="aa-tRNA-synth_II/BPL/LPL"/>
</dbReference>
<keyword evidence="5" id="KW-0030">Aminoacyl-tRNA synthetase</keyword>
<feature type="region of interest" description="Disordered" evidence="6">
    <location>
        <begin position="309"/>
        <end position="594"/>
    </location>
</feature>
<feature type="compositionally biased region" description="Polar residues" evidence="6">
    <location>
        <begin position="446"/>
        <end position="484"/>
    </location>
</feature>
<dbReference type="GO" id="GO:0004816">
    <property type="term" value="F:asparagine-tRNA ligase activity"/>
    <property type="evidence" value="ECO:0007669"/>
    <property type="project" value="TreeGrafter"/>
</dbReference>
<feature type="compositionally biased region" description="Polar residues" evidence="6">
    <location>
        <begin position="309"/>
        <end position="354"/>
    </location>
</feature>
<dbReference type="InterPro" id="IPR012340">
    <property type="entry name" value="NA-bd_OB-fold"/>
</dbReference>
<dbReference type="SUPFAM" id="SSF50249">
    <property type="entry name" value="Nucleic acid-binding proteins"/>
    <property type="match status" value="1"/>
</dbReference>
<dbReference type="GO" id="GO:0005739">
    <property type="term" value="C:mitochondrion"/>
    <property type="evidence" value="ECO:0007669"/>
    <property type="project" value="TreeGrafter"/>
</dbReference>
<dbReference type="GO" id="GO:0006421">
    <property type="term" value="P:asparaginyl-tRNA aminoacylation"/>
    <property type="evidence" value="ECO:0007669"/>
    <property type="project" value="TreeGrafter"/>
</dbReference>
<accession>A0A8C7HW04</accession>
<evidence type="ECO:0000256" key="6">
    <source>
        <dbReference type="SAM" id="MobiDB-lite"/>
    </source>
</evidence>
<keyword evidence="2" id="KW-0547">Nucleotide-binding</keyword>
<evidence type="ECO:0000256" key="1">
    <source>
        <dbReference type="ARBA" id="ARBA00022598"/>
    </source>
</evidence>
<evidence type="ECO:0000313" key="9">
    <source>
        <dbReference type="Proteomes" id="UP000694557"/>
    </source>
</evidence>
<dbReference type="Gene3D" id="2.40.50.140">
    <property type="entry name" value="Nucleic acid-binding proteins"/>
    <property type="match status" value="1"/>
</dbReference>
<evidence type="ECO:0000256" key="5">
    <source>
        <dbReference type="ARBA" id="ARBA00023146"/>
    </source>
</evidence>
<dbReference type="Pfam" id="PF01336">
    <property type="entry name" value="tRNA_anti-codon"/>
    <property type="match status" value="1"/>
</dbReference>
<dbReference type="PANTHER" id="PTHR22594:SF34">
    <property type="entry name" value="ASPARAGINE--TRNA LIGASE, MITOCHONDRIAL-RELATED"/>
    <property type="match status" value="1"/>
</dbReference>
<dbReference type="InterPro" id="IPR004365">
    <property type="entry name" value="NA-bd_OB_tRNA"/>
</dbReference>
<dbReference type="InterPro" id="IPR004364">
    <property type="entry name" value="Aa-tRNA-synt_II"/>
</dbReference>
<keyword evidence="1" id="KW-0436">Ligase</keyword>
<dbReference type="InterPro" id="IPR006195">
    <property type="entry name" value="aa-tRNA-synth_II"/>
</dbReference>
<evidence type="ECO:0000256" key="2">
    <source>
        <dbReference type="ARBA" id="ARBA00022741"/>
    </source>
</evidence>
<dbReference type="PANTHER" id="PTHR22594">
    <property type="entry name" value="ASPARTYL/LYSYL-TRNA SYNTHETASE"/>
    <property type="match status" value="1"/>
</dbReference>
<evidence type="ECO:0000313" key="8">
    <source>
        <dbReference type="Ensembl" id="ENSOKIP00005063900.1"/>
    </source>
</evidence>
<feature type="compositionally biased region" description="Polar residues" evidence="6">
    <location>
        <begin position="494"/>
        <end position="505"/>
    </location>
</feature>
<sequence length="630" mass="68469">MLPANRLWLSEAALGMLQSLRYYCQETPRKLRICEAISNLEVGTKIKVQGWVRSVRPQKENLFLHVNDGSSLQSLQVVASSELNHRLLTFGSAVEISGSLVTSPSRKQDVELQADQIDVVGECNPVDFPFKIKEKHGLEYIRQFPHLRCKTNVFSSLLRIRSEATTAIQQYFKEKGFIQVHTPVLTSNDCEGAGELFQVEPAGQDKNQDEEGHQHFFSVPAYLTVSGQLHLEVMAGAFPGVYTFGPTFRAENSQSRRHLAEFYMVEAEISFTQSLEDLMKPFQISPQGTQLFQTSPRGTQLFQTSPRGTQLFQTSPRGTQLFQTSPLGTRLFQTSPRGTRLFQTSPRGTQPFQTSHREPPAVPNLSSGTPSRSKPLLGEPPAVPNLSSGTPSHSKPLLGDPQPFQTSPRGPPAVPNLSGTPSRSKPLLWNPQPFQTSPLEPPAVPNLSSGNPAVPNLSSGNPAVPNLSSGNPAVPNLSSGTPSCSKPLLGDPQPFQTSPRGTPSRSKPLLGEPPAVPNLSSGTPSRSKSLLGEPPAVPNLSSGNPQLFQTSPRGPPAVPNLSSGTPSRSKPLWNPQPFQTSPLEPPAVPNLSSGTPSRSMYLNYSRASTPDSTWQQIIKNLDYLEIGELV</sequence>
<dbReference type="GO" id="GO:0005524">
    <property type="term" value="F:ATP binding"/>
    <property type="evidence" value="ECO:0007669"/>
    <property type="project" value="UniProtKB-KW"/>
</dbReference>
<dbReference type="Gene3D" id="3.30.930.10">
    <property type="entry name" value="Bira Bifunctional Protein, Domain 2"/>
    <property type="match status" value="1"/>
</dbReference>
<dbReference type="GO" id="GO:0003676">
    <property type="term" value="F:nucleic acid binding"/>
    <property type="evidence" value="ECO:0007669"/>
    <property type="project" value="InterPro"/>
</dbReference>
<feature type="domain" description="Aminoacyl-transfer RNA synthetases class-II family profile" evidence="7">
    <location>
        <begin position="158"/>
        <end position="280"/>
    </location>
</feature>
<feature type="compositionally biased region" description="Polar residues" evidence="6">
    <location>
        <begin position="539"/>
        <end position="552"/>
    </location>
</feature>
<dbReference type="GeneTree" id="ENSGT01030000234618"/>
<organism evidence="8 9">
    <name type="scientific">Oncorhynchus kisutch</name>
    <name type="common">Coho salmon</name>
    <name type="synonym">Salmo kisutch</name>
    <dbReference type="NCBI Taxonomy" id="8019"/>
    <lineage>
        <taxon>Eukaryota</taxon>
        <taxon>Metazoa</taxon>
        <taxon>Chordata</taxon>
        <taxon>Craniata</taxon>
        <taxon>Vertebrata</taxon>
        <taxon>Euteleostomi</taxon>
        <taxon>Actinopterygii</taxon>
        <taxon>Neopterygii</taxon>
        <taxon>Teleostei</taxon>
        <taxon>Protacanthopterygii</taxon>
        <taxon>Salmoniformes</taxon>
        <taxon>Salmonidae</taxon>
        <taxon>Salmoninae</taxon>
        <taxon>Oncorhynchus</taxon>
    </lineage>
</organism>
<feature type="compositionally biased region" description="Polar residues" evidence="6">
    <location>
        <begin position="518"/>
        <end position="528"/>
    </location>
</feature>
<keyword evidence="3" id="KW-0067">ATP-binding</keyword>
<keyword evidence="4" id="KW-0648">Protein biosynthesis</keyword>
<dbReference type="Proteomes" id="UP000694557">
    <property type="component" value="Unassembled WGS sequence"/>
</dbReference>
<protein>
    <submittedName>
        <fullName evidence="8">Asparaginyl-tRNA synthetase 2, mitochondrial</fullName>
    </submittedName>
</protein>
<dbReference type="CDD" id="cd04318">
    <property type="entry name" value="EcAsnRS_like_N"/>
    <property type="match status" value="1"/>
</dbReference>
<keyword evidence="9" id="KW-1185">Reference proteome</keyword>
<evidence type="ECO:0000256" key="4">
    <source>
        <dbReference type="ARBA" id="ARBA00022917"/>
    </source>
</evidence>
<name>A0A8C7HW04_ONCKI</name>
<dbReference type="SUPFAM" id="SSF55681">
    <property type="entry name" value="Class II aaRS and biotin synthetases"/>
    <property type="match status" value="1"/>
</dbReference>
<dbReference type="PROSITE" id="PS50862">
    <property type="entry name" value="AA_TRNA_LIGASE_II"/>
    <property type="match status" value="1"/>
</dbReference>
<dbReference type="Ensembl" id="ENSOKIT00005067920.1">
    <property type="protein sequence ID" value="ENSOKIP00005063900.1"/>
    <property type="gene ID" value="ENSOKIG00005027367.1"/>
</dbReference>
<reference evidence="8" key="1">
    <citation type="submission" date="2025-08" db="UniProtKB">
        <authorList>
            <consortium name="Ensembl"/>
        </authorList>
    </citation>
    <scope>IDENTIFICATION</scope>
</reference>
<evidence type="ECO:0000256" key="3">
    <source>
        <dbReference type="ARBA" id="ARBA00022840"/>
    </source>
</evidence>